<evidence type="ECO:0000256" key="9">
    <source>
        <dbReference type="SAM" id="Phobius"/>
    </source>
</evidence>
<dbReference type="PANTHER" id="PTHR16228">
    <property type="entry name" value="DIVALENT CATION TRANSPORTER SOLUTE CARRIER FAMILY 41"/>
    <property type="match status" value="1"/>
</dbReference>
<evidence type="ECO:0000259" key="10">
    <source>
        <dbReference type="Pfam" id="PF01769"/>
    </source>
</evidence>
<evidence type="ECO:0000313" key="11">
    <source>
        <dbReference type="EMBL" id="UJG41405.1"/>
    </source>
</evidence>
<proteinExistence type="inferred from homology"/>
<keyword evidence="3" id="KW-0813">Transport</keyword>
<dbReference type="Gene3D" id="1.10.357.20">
    <property type="entry name" value="SLC41 divalent cation transporters, integral membrane domain"/>
    <property type="match status" value="2"/>
</dbReference>
<dbReference type="PANTHER" id="PTHR16228:SF7">
    <property type="entry name" value="SLC41A_MGTE INTEGRAL MEMBRANE DOMAIN-CONTAINING PROTEIN"/>
    <property type="match status" value="1"/>
</dbReference>
<feature type="transmembrane region" description="Helical" evidence="9">
    <location>
        <begin position="343"/>
        <end position="372"/>
    </location>
</feature>
<evidence type="ECO:0000256" key="6">
    <source>
        <dbReference type="ARBA" id="ARBA00022989"/>
    </source>
</evidence>
<feature type="transmembrane region" description="Helical" evidence="9">
    <location>
        <begin position="179"/>
        <end position="195"/>
    </location>
</feature>
<evidence type="ECO:0000256" key="3">
    <source>
        <dbReference type="ARBA" id="ARBA00022448"/>
    </source>
</evidence>
<feature type="transmembrane region" description="Helical" evidence="9">
    <location>
        <begin position="48"/>
        <end position="76"/>
    </location>
</feature>
<keyword evidence="8 9" id="KW-0472">Membrane</keyword>
<feature type="domain" description="SLC41A/MgtE integral membrane" evidence="10">
    <location>
        <begin position="57"/>
        <end position="188"/>
    </location>
</feature>
<protein>
    <submittedName>
        <fullName evidence="11">Magnesium transporter</fullName>
    </submittedName>
</protein>
<name>A0A9Y1BMF0_9ARCH</name>
<evidence type="ECO:0000256" key="7">
    <source>
        <dbReference type="ARBA" id="ARBA00023065"/>
    </source>
</evidence>
<evidence type="ECO:0000256" key="8">
    <source>
        <dbReference type="ARBA" id="ARBA00023136"/>
    </source>
</evidence>
<comment type="similarity">
    <text evidence="2">Belongs to the SLC41A transporter family.</text>
</comment>
<feature type="transmembrane region" description="Helical" evidence="9">
    <location>
        <begin position="384"/>
        <end position="409"/>
    </location>
</feature>
<dbReference type="GO" id="GO:0016020">
    <property type="term" value="C:membrane"/>
    <property type="evidence" value="ECO:0007669"/>
    <property type="project" value="UniProtKB-SubCell"/>
</dbReference>
<feature type="transmembrane region" description="Helical" evidence="9">
    <location>
        <begin position="201"/>
        <end position="223"/>
    </location>
</feature>
<gene>
    <name evidence="11" type="ORF">K9W45_02825</name>
</gene>
<evidence type="ECO:0000256" key="1">
    <source>
        <dbReference type="ARBA" id="ARBA00004141"/>
    </source>
</evidence>
<dbReference type="Pfam" id="PF01769">
    <property type="entry name" value="MgtE"/>
    <property type="match status" value="2"/>
</dbReference>
<organism evidence="11">
    <name type="scientific">Candidatus Heimdallarchaeum aukensis</name>
    <dbReference type="NCBI Taxonomy" id="2876573"/>
    <lineage>
        <taxon>Archaea</taxon>
        <taxon>Promethearchaeati</taxon>
        <taxon>Candidatus Heimdallarchaeota</taxon>
        <taxon>Candidatus Heimdallarchaeia (ex Rinke et al. 2021) (nom. nud.)</taxon>
        <taxon>Candidatus Heimdallarchaeales</taxon>
        <taxon>Candidatus Heimdallarchaeaceae</taxon>
        <taxon>Candidatus Heimdallarchaeum</taxon>
    </lineage>
</organism>
<keyword evidence="6 9" id="KW-1133">Transmembrane helix</keyword>
<feature type="transmembrane region" description="Helical" evidence="9">
    <location>
        <begin position="309"/>
        <end position="337"/>
    </location>
</feature>
<evidence type="ECO:0000256" key="2">
    <source>
        <dbReference type="ARBA" id="ARBA00009749"/>
    </source>
</evidence>
<evidence type="ECO:0000256" key="5">
    <source>
        <dbReference type="ARBA" id="ARBA00022842"/>
    </source>
</evidence>
<dbReference type="EMBL" id="CP084166">
    <property type="protein sequence ID" value="UJG41405.1"/>
    <property type="molecule type" value="Genomic_DNA"/>
</dbReference>
<comment type="subcellular location">
    <subcellularLocation>
        <location evidence="1">Membrane</location>
        <topology evidence="1">Multi-pass membrane protein</topology>
    </subcellularLocation>
</comment>
<accession>A0A9Y1BMF0</accession>
<feature type="transmembrane region" description="Helical" evidence="9">
    <location>
        <begin position="12"/>
        <end position="36"/>
    </location>
</feature>
<feature type="domain" description="SLC41A/MgtE integral membrane" evidence="10">
    <location>
        <begin position="271"/>
        <end position="402"/>
    </location>
</feature>
<dbReference type="AlphaFoldDB" id="A0A9Y1BMF0"/>
<dbReference type="SUPFAM" id="SSF161093">
    <property type="entry name" value="MgtE membrane domain-like"/>
    <property type="match status" value="2"/>
</dbReference>
<keyword evidence="4 9" id="KW-0812">Transmembrane</keyword>
<feature type="transmembrane region" description="Helical" evidence="9">
    <location>
        <begin position="235"/>
        <end position="256"/>
    </location>
</feature>
<dbReference type="InterPro" id="IPR006667">
    <property type="entry name" value="SLC41_membr_dom"/>
</dbReference>
<dbReference type="InterPro" id="IPR036739">
    <property type="entry name" value="SLC41_membr_dom_sf"/>
</dbReference>
<feature type="transmembrane region" description="Helical" evidence="9">
    <location>
        <begin position="131"/>
        <end position="159"/>
    </location>
</feature>
<feature type="transmembrane region" description="Helical" evidence="9">
    <location>
        <begin position="97"/>
        <end position="125"/>
    </location>
</feature>
<sequence>MPRRLSRQQSLFTEFSALAISAFGAIVFNIGGIFAGRTAVLLNKIQPYLPWIFLIFPLLLTVRGDISGILTGNLGTSLHLGTIKPSFKDNSKRFYELLSLIMMLSFYDSVFVTIISSIICLIIGIPIEFLSILVIVITTFFIGTVISLSLTVAFSFFVFKHNGDPDVYTYPIMSTANDIIITIVFFLICIFYRPWKTKLSLFVGIPFVILVLSFIVFLQVYCLKNDFIMLGLKQSLPPLLVTTIIAAGTGSILVSFESLLQAVPIVLVVLPSVLSTVGAQNSIIANTTTTKLHLGSLEPKISFIGSKELILPFSAFGTVGFLMSIIYSLLAVAIYPFDITLNLYFSLLLVLILTNLISYLIISSLAFVTAVLTYKYGFNPDNIVIPVLSTMADLISTSFLVLFSTLIILQ</sequence>
<dbReference type="InterPro" id="IPR045349">
    <property type="entry name" value="SLC41A1-3"/>
</dbReference>
<keyword evidence="5" id="KW-0460">Magnesium</keyword>
<evidence type="ECO:0000256" key="4">
    <source>
        <dbReference type="ARBA" id="ARBA00022692"/>
    </source>
</evidence>
<feature type="transmembrane region" description="Helical" evidence="9">
    <location>
        <begin position="262"/>
        <end position="288"/>
    </location>
</feature>
<dbReference type="Proteomes" id="UP001201020">
    <property type="component" value="Chromosome"/>
</dbReference>
<dbReference type="GO" id="GO:0008324">
    <property type="term" value="F:monoatomic cation transmembrane transporter activity"/>
    <property type="evidence" value="ECO:0007669"/>
    <property type="project" value="InterPro"/>
</dbReference>
<keyword evidence="7" id="KW-0406">Ion transport</keyword>
<reference evidence="11" key="1">
    <citation type="journal article" date="2022" name="Nat. Microbiol.">
        <title>Unique mobile elements and scalable gene flow at the prokaryote-eukaryote boundary revealed by circularized Asgard archaea genomes.</title>
        <authorList>
            <person name="Wu F."/>
            <person name="Speth D.R."/>
            <person name="Philosof A."/>
            <person name="Cremiere A."/>
            <person name="Narayanan A."/>
            <person name="Barco R.A."/>
            <person name="Connon S.A."/>
            <person name="Amend J.P."/>
            <person name="Antoshechkin I.A."/>
            <person name="Orphan V.J."/>
        </authorList>
    </citation>
    <scope>NUCLEOTIDE SEQUENCE</scope>
    <source>
        <strain evidence="11">PM71</strain>
    </source>
</reference>